<proteinExistence type="predicted"/>
<dbReference type="Proteomes" id="UP000217790">
    <property type="component" value="Unassembled WGS sequence"/>
</dbReference>
<dbReference type="InParanoid" id="A0A2H3EQ04"/>
<dbReference type="EMBL" id="KZ293644">
    <property type="protein sequence ID" value="PBL04539.1"/>
    <property type="molecule type" value="Genomic_DNA"/>
</dbReference>
<sequence>MLNEAPVWILLFFEHRGVDCSICAHRGRVGTPHNIYRYFVCSQCIDHPVRYTTVPPSQKKMEQDLDTTLWLGVEPSFSRKIRIRLIYYRDCLSRQSPSQSSLLFIAMGMFHRQNSLSSLSDVPSTAKETRASNSRCQPFHALRG</sequence>
<evidence type="ECO:0000313" key="2">
    <source>
        <dbReference type="Proteomes" id="UP000217790"/>
    </source>
</evidence>
<gene>
    <name evidence="1" type="ORF">ARMGADRAFT_56386</name>
</gene>
<evidence type="ECO:0000313" key="1">
    <source>
        <dbReference type="EMBL" id="PBL04539.1"/>
    </source>
</evidence>
<reference evidence="2" key="1">
    <citation type="journal article" date="2017" name="Nat. Ecol. Evol.">
        <title>Genome expansion and lineage-specific genetic innovations in the forest pathogenic fungi Armillaria.</title>
        <authorList>
            <person name="Sipos G."/>
            <person name="Prasanna A.N."/>
            <person name="Walter M.C."/>
            <person name="O'Connor E."/>
            <person name="Balint B."/>
            <person name="Krizsan K."/>
            <person name="Kiss B."/>
            <person name="Hess J."/>
            <person name="Varga T."/>
            <person name="Slot J."/>
            <person name="Riley R."/>
            <person name="Boka B."/>
            <person name="Rigling D."/>
            <person name="Barry K."/>
            <person name="Lee J."/>
            <person name="Mihaltcheva S."/>
            <person name="LaButti K."/>
            <person name="Lipzen A."/>
            <person name="Waldron R."/>
            <person name="Moloney N.M."/>
            <person name="Sperisen C."/>
            <person name="Kredics L."/>
            <person name="Vagvoelgyi C."/>
            <person name="Patrignani A."/>
            <person name="Fitzpatrick D."/>
            <person name="Nagy I."/>
            <person name="Doyle S."/>
            <person name="Anderson J.B."/>
            <person name="Grigoriev I.V."/>
            <person name="Gueldener U."/>
            <person name="Muensterkoetter M."/>
            <person name="Nagy L.G."/>
        </authorList>
    </citation>
    <scope>NUCLEOTIDE SEQUENCE [LARGE SCALE GENOMIC DNA]</scope>
    <source>
        <strain evidence="2">Ar21-2</strain>
    </source>
</reference>
<dbReference type="AlphaFoldDB" id="A0A2H3EQ04"/>
<keyword evidence="2" id="KW-1185">Reference proteome</keyword>
<name>A0A2H3EQ04_ARMGA</name>
<organism evidence="1 2">
    <name type="scientific">Armillaria gallica</name>
    <name type="common">Bulbous honey fungus</name>
    <name type="synonym">Armillaria bulbosa</name>
    <dbReference type="NCBI Taxonomy" id="47427"/>
    <lineage>
        <taxon>Eukaryota</taxon>
        <taxon>Fungi</taxon>
        <taxon>Dikarya</taxon>
        <taxon>Basidiomycota</taxon>
        <taxon>Agaricomycotina</taxon>
        <taxon>Agaricomycetes</taxon>
        <taxon>Agaricomycetidae</taxon>
        <taxon>Agaricales</taxon>
        <taxon>Marasmiineae</taxon>
        <taxon>Physalacriaceae</taxon>
        <taxon>Armillaria</taxon>
    </lineage>
</organism>
<accession>A0A2H3EQ04</accession>
<protein>
    <submittedName>
        <fullName evidence="1">Uncharacterized protein</fullName>
    </submittedName>
</protein>